<dbReference type="STRING" id="751945.Theos_1856"/>
<feature type="transmembrane region" description="Helical" evidence="1">
    <location>
        <begin position="52"/>
        <end position="73"/>
    </location>
</feature>
<dbReference type="Proteomes" id="UP000000211">
    <property type="component" value="Chromosome"/>
</dbReference>
<dbReference type="eggNOG" id="ENOG5030PUS">
    <property type="taxonomic scope" value="Bacteria"/>
</dbReference>
<keyword evidence="1" id="KW-0812">Transmembrane</keyword>
<proteinExistence type="predicted"/>
<name>K7RKE0_THEOS</name>
<accession>K7RKE0</accession>
<feature type="transmembrane region" description="Helical" evidence="1">
    <location>
        <begin position="161"/>
        <end position="179"/>
    </location>
</feature>
<evidence type="ECO:0000256" key="1">
    <source>
        <dbReference type="SAM" id="Phobius"/>
    </source>
</evidence>
<dbReference type="HOGENOM" id="CLU_1474513_0_0_0"/>
<dbReference type="OrthoDB" id="33162at2"/>
<evidence type="ECO:0000313" key="3">
    <source>
        <dbReference type="Proteomes" id="UP000000211"/>
    </source>
</evidence>
<dbReference type="EMBL" id="CP003249">
    <property type="protein sequence ID" value="AFV76872.1"/>
    <property type="molecule type" value="Genomic_DNA"/>
</dbReference>
<reference evidence="2 3" key="1">
    <citation type="journal article" date="2013" name="Genome Announc.">
        <title>Whole Genome Sequencing of Thermus oshimai JL-2 and Thermus thermophilus JL-18, Incomplete Denitrifiers from the United States Great Basin.</title>
        <authorList>
            <person name="Murugapiran S.K."/>
            <person name="Huntemann M."/>
            <person name="Wei C.L."/>
            <person name="Han J."/>
            <person name="Detter J.C."/>
            <person name="Han C.S."/>
            <person name="Erkkila T.H."/>
            <person name="Teshima H."/>
            <person name="Chen A."/>
            <person name="Kyrpides N."/>
            <person name="Mavrommatis K."/>
            <person name="Markowitz V."/>
            <person name="Szeto E."/>
            <person name="Ivanova N."/>
            <person name="Pagani I."/>
            <person name="Lam J."/>
            <person name="McDonald A.I."/>
            <person name="Dodsworth J.A."/>
            <person name="Pati A."/>
            <person name="Goodwin L."/>
            <person name="Peters L."/>
            <person name="Pitluck S."/>
            <person name="Woyke T."/>
            <person name="Hedlund B.P."/>
        </authorList>
    </citation>
    <scope>NUCLEOTIDE SEQUENCE</scope>
    <source>
        <strain evidence="2 3">JL-2</strain>
    </source>
</reference>
<feature type="transmembrane region" description="Helical" evidence="1">
    <location>
        <begin position="24"/>
        <end position="46"/>
    </location>
</feature>
<organism evidence="2 3">
    <name type="scientific">Thermus oshimai JL-2</name>
    <dbReference type="NCBI Taxonomy" id="751945"/>
    <lineage>
        <taxon>Bacteria</taxon>
        <taxon>Thermotogati</taxon>
        <taxon>Deinococcota</taxon>
        <taxon>Deinococci</taxon>
        <taxon>Thermales</taxon>
        <taxon>Thermaceae</taxon>
        <taxon>Thermus</taxon>
    </lineage>
</organism>
<gene>
    <name evidence="2" type="ORF">Theos_1856</name>
</gene>
<feature type="transmembrane region" description="Helical" evidence="1">
    <location>
        <begin position="85"/>
        <end position="104"/>
    </location>
</feature>
<dbReference type="PATRIC" id="fig|751945.3.peg.1821"/>
<feature type="transmembrane region" description="Helical" evidence="1">
    <location>
        <begin position="137"/>
        <end position="155"/>
    </location>
</feature>
<evidence type="ECO:0000313" key="2">
    <source>
        <dbReference type="EMBL" id="AFV76872.1"/>
    </source>
</evidence>
<sequence length="183" mass="20292">MRPEEAKALLSATEQAEREARLRLALLGGWTLVLWGGLWALGSFLLARDEALGGRFWTFAGPLGTLLTFYLGFRQGVRVQTPLGLQTFALWGLLALFALLHWLFLLPPLDLKGESFLISLVAFGYAYTGVLWRVPGLMGAGVGLFLLDLLLYRLFPDLFHLGMGLLGLLALGYGGVLLWRWTR</sequence>
<dbReference type="RefSeq" id="WP_016330051.1">
    <property type="nucleotide sequence ID" value="NC_019386.1"/>
</dbReference>
<keyword evidence="3" id="KW-1185">Reference proteome</keyword>
<dbReference type="AlphaFoldDB" id="K7RKE0"/>
<dbReference type="KEGG" id="tos:Theos_1856"/>
<keyword evidence="1" id="KW-1133">Transmembrane helix</keyword>
<keyword evidence="1" id="KW-0472">Membrane</keyword>
<protein>
    <submittedName>
        <fullName evidence="2">Uncharacterized protein</fullName>
    </submittedName>
</protein>